<accession>A0ABW4LWW7</accession>
<organism evidence="2 3">
    <name type="scientific">Bacillus salitolerans</name>
    <dbReference type="NCBI Taxonomy" id="1437434"/>
    <lineage>
        <taxon>Bacteria</taxon>
        <taxon>Bacillati</taxon>
        <taxon>Bacillota</taxon>
        <taxon>Bacilli</taxon>
        <taxon>Bacillales</taxon>
        <taxon>Bacillaceae</taxon>
        <taxon>Bacillus</taxon>
    </lineage>
</organism>
<name>A0ABW4LWW7_9BACI</name>
<dbReference type="InterPro" id="IPR029068">
    <property type="entry name" value="Glyas_Bleomycin-R_OHBP_Dase"/>
</dbReference>
<evidence type="ECO:0000313" key="2">
    <source>
        <dbReference type="EMBL" id="MFD1739561.1"/>
    </source>
</evidence>
<dbReference type="Gene3D" id="3.10.180.10">
    <property type="entry name" value="2,3-Dihydroxybiphenyl 1,2-Dioxygenase, domain 1"/>
    <property type="match status" value="1"/>
</dbReference>
<dbReference type="RefSeq" id="WP_377930801.1">
    <property type="nucleotide sequence ID" value="NZ_JBHUEM010000055.1"/>
</dbReference>
<reference evidence="3" key="1">
    <citation type="journal article" date="2019" name="Int. J. Syst. Evol. Microbiol.">
        <title>The Global Catalogue of Microorganisms (GCM) 10K type strain sequencing project: providing services to taxonomists for standard genome sequencing and annotation.</title>
        <authorList>
            <consortium name="The Broad Institute Genomics Platform"/>
            <consortium name="The Broad Institute Genome Sequencing Center for Infectious Disease"/>
            <person name="Wu L."/>
            <person name="Ma J."/>
        </authorList>
    </citation>
    <scope>NUCLEOTIDE SEQUENCE [LARGE SCALE GENOMIC DNA]</scope>
    <source>
        <strain evidence="3">CCUG 49339</strain>
    </source>
</reference>
<dbReference type="Pfam" id="PF00903">
    <property type="entry name" value="Glyoxalase"/>
    <property type="match status" value="1"/>
</dbReference>
<gene>
    <name evidence="2" type="ORF">ACFSCX_24060</name>
</gene>
<proteinExistence type="predicted"/>
<dbReference type="SUPFAM" id="SSF54593">
    <property type="entry name" value="Glyoxalase/Bleomycin resistance protein/Dihydroxybiphenyl dioxygenase"/>
    <property type="match status" value="1"/>
</dbReference>
<feature type="domain" description="VOC" evidence="1">
    <location>
        <begin position="4"/>
        <end position="120"/>
    </location>
</feature>
<dbReference type="Proteomes" id="UP001597214">
    <property type="component" value="Unassembled WGS sequence"/>
</dbReference>
<dbReference type="PROSITE" id="PS51819">
    <property type="entry name" value="VOC"/>
    <property type="match status" value="1"/>
</dbReference>
<dbReference type="EMBL" id="JBHUEM010000055">
    <property type="protein sequence ID" value="MFD1739561.1"/>
    <property type="molecule type" value="Genomic_DNA"/>
</dbReference>
<sequence length="121" mass="13966">MLESIHHIVLFCKETELSKEWYEKVGFTYVNGFDGMHWFKLGGTYIMLHPSDTTNPGMTAIHAGVHNVEEMFQHVVSQGLEPLDHQQDSKRIDAPVERPWGDVEFELVDPDGHQWAFTQIK</sequence>
<keyword evidence="3" id="KW-1185">Reference proteome</keyword>
<dbReference type="InterPro" id="IPR004360">
    <property type="entry name" value="Glyas_Fos-R_dOase_dom"/>
</dbReference>
<evidence type="ECO:0000259" key="1">
    <source>
        <dbReference type="PROSITE" id="PS51819"/>
    </source>
</evidence>
<dbReference type="InterPro" id="IPR037523">
    <property type="entry name" value="VOC_core"/>
</dbReference>
<protein>
    <submittedName>
        <fullName evidence="2">VOC family protein</fullName>
    </submittedName>
</protein>
<comment type="caution">
    <text evidence="2">The sequence shown here is derived from an EMBL/GenBank/DDBJ whole genome shotgun (WGS) entry which is preliminary data.</text>
</comment>
<evidence type="ECO:0000313" key="3">
    <source>
        <dbReference type="Proteomes" id="UP001597214"/>
    </source>
</evidence>